<protein>
    <submittedName>
        <fullName evidence="1">Uncharacterized protein</fullName>
    </submittedName>
</protein>
<reference evidence="1 2" key="1">
    <citation type="submission" date="2015-02" db="EMBL/GenBank/DDBJ databases">
        <title>Genome Sequencing of Rickettsiales.</title>
        <authorList>
            <person name="Daugherty S.C."/>
            <person name="Su Q."/>
            <person name="Abolude K."/>
            <person name="Beier-Sexton M."/>
            <person name="Carlyon J.A."/>
            <person name="Carter R."/>
            <person name="Day N.P."/>
            <person name="Dumler S.J."/>
            <person name="Dyachenko V."/>
            <person name="Godinez A."/>
            <person name="Kurtti T.J."/>
            <person name="Lichay M."/>
            <person name="Mullins K.E."/>
            <person name="Ott S."/>
            <person name="Pappas-Brown V."/>
            <person name="Paris D.H."/>
            <person name="Patel P."/>
            <person name="Richards A.L."/>
            <person name="Sadzewicz L."/>
            <person name="Sears K."/>
            <person name="Seidman D."/>
            <person name="Sengamalay N."/>
            <person name="Stenos J."/>
            <person name="Tallon L.J."/>
            <person name="Vincent G."/>
            <person name="Fraser C.M."/>
            <person name="Munderloh U."/>
            <person name="Dunning-Hotopp J.C."/>
        </authorList>
    </citation>
    <scope>NUCLEOTIDE SEQUENCE [LARGE SCALE GENOMIC DNA]</scope>
    <source>
        <strain evidence="1 2">ApMUC09</strain>
    </source>
</reference>
<dbReference type="PATRIC" id="fig|1359152.3.peg.43"/>
<comment type="caution">
    <text evidence="1">The sequence shown here is derived from an EMBL/GenBank/DDBJ whole genome shotgun (WGS) entry which is preliminary data.</text>
</comment>
<sequence length="54" mass="6232">MFLRTAAWMSFFIRYLLRGSPRSGNLACISDNGSMSFLCESFWYDGLGLLLMRE</sequence>
<evidence type="ECO:0000313" key="2">
    <source>
        <dbReference type="Proteomes" id="UP000033441"/>
    </source>
</evidence>
<evidence type="ECO:0000313" key="1">
    <source>
        <dbReference type="EMBL" id="KJV64314.1"/>
    </source>
</evidence>
<proteinExistence type="predicted"/>
<dbReference type="AlphaFoldDB" id="A0A0F3NBN4"/>
<organism evidence="1 2">
    <name type="scientific">Anaplasma phagocytophilum str. ApMUC09</name>
    <dbReference type="NCBI Taxonomy" id="1359152"/>
    <lineage>
        <taxon>Bacteria</taxon>
        <taxon>Pseudomonadati</taxon>
        <taxon>Pseudomonadota</taxon>
        <taxon>Alphaproteobacteria</taxon>
        <taxon>Rickettsiales</taxon>
        <taxon>Anaplasmataceae</taxon>
        <taxon>Anaplasma</taxon>
        <taxon>phagocytophilum group</taxon>
    </lineage>
</organism>
<accession>A0A0F3NBN4</accession>
<dbReference type="EMBL" id="LANV01000001">
    <property type="protein sequence ID" value="KJV64314.1"/>
    <property type="molecule type" value="Genomic_DNA"/>
</dbReference>
<dbReference type="Proteomes" id="UP000033441">
    <property type="component" value="Unassembled WGS sequence"/>
</dbReference>
<name>A0A0F3NBN4_ANAPH</name>
<gene>
    <name evidence="1" type="ORF">APHMUC_0042</name>
</gene>